<dbReference type="RefSeq" id="WP_051255051.1">
    <property type="nucleotide sequence ID" value="NZ_AULJ01000031.1"/>
</dbReference>
<comment type="caution">
    <text evidence="2">The sequence shown here is derived from an EMBL/GenBank/DDBJ whole genome shotgun (WGS) entry which is preliminary data.</text>
</comment>
<evidence type="ECO:0008006" key="4">
    <source>
        <dbReference type="Google" id="ProtNLM"/>
    </source>
</evidence>
<accession>A0A0A5FZ96</accession>
<evidence type="ECO:0000313" key="2">
    <source>
        <dbReference type="EMBL" id="KGX84145.1"/>
    </source>
</evidence>
<evidence type="ECO:0000256" key="1">
    <source>
        <dbReference type="SAM" id="SignalP"/>
    </source>
</evidence>
<gene>
    <name evidence="2" type="ORF">N783_18895</name>
</gene>
<dbReference type="OrthoDB" id="2915800at2"/>
<sequence>MKKMLSILVISIGFLVMSACTGTSITSTASDLYVVNKGYSEDYKKAWIIAYDPHSKKQVEKKIMVENPMVWNLIKKDKTYFTSYSKEGNKPWKLNQIEHIGDKDTLR</sequence>
<proteinExistence type="predicted"/>
<evidence type="ECO:0000313" key="3">
    <source>
        <dbReference type="Proteomes" id="UP000030403"/>
    </source>
</evidence>
<dbReference type="eggNOG" id="ENOG5033BRC">
    <property type="taxonomic scope" value="Bacteria"/>
</dbReference>
<keyword evidence="3" id="KW-1185">Reference proteome</keyword>
<dbReference type="STRING" id="1385511.GCA_000425225_02510"/>
<reference evidence="2 3" key="1">
    <citation type="submission" date="2013-08" db="EMBL/GenBank/DDBJ databases">
        <authorList>
            <person name="Huang J."/>
            <person name="Wang G."/>
        </authorList>
    </citation>
    <scope>NUCLEOTIDE SEQUENCE [LARGE SCALE GENOMIC DNA]</scope>
    <source>
        <strain evidence="2 3">BH030004</strain>
    </source>
</reference>
<dbReference type="AlphaFoldDB" id="A0A0A5FZ96"/>
<dbReference type="Proteomes" id="UP000030403">
    <property type="component" value="Unassembled WGS sequence"/>
</dbReference>
<protein>
    <recommendedName>
        <fullName evidence="4">Lipoprotein</fullName>
    </recommendedName>
</protein>
<dbReference type="PROSITE" id="PS51257">
    <property type="entry name" value="PROKAR_LIPOPROTEIN"/>
    <property type="match status" value="1"/>
</dbReference>
<organism evidence="2 3">
    <name type="scientific">Pontibacillus marinus BH030004 = DSM 16465</name>
    <dbReference type="NCBI Taxonomy" id="1385511"/>
    <lineage>
        <taxon>Bacteria</taxon>
        <taxon>Bacillati</taxon>
        <taxon>Bacillota</taxon>
        <taxon>Bacilli</taxon>
        <taxon>Bacillales</taxon>
        <taxon>Bacillaceae</taxon>
        <taxon>Pontibacillus</taxon>
    </lineage>
</organism>
<feature type="signal peptide" evidence="1">
    <location>
        <begin position="1"/>
        <end position="29"/>
    </location>
</feature>
<name>A0A0A5FZ96_9BACI</name>
<dbReference type="EMBL" id="AVPF01000065">
    <property type="protein sequence ID" value="KGX84145.1"/>
    <property type="molecule type" value="Genomic_DNA"/>
</dbReference>
<feature type="chain" id="PRO_5002010256" description="Lipoprotein" evidence="1">
    <location>
        <begin position="30"/>
        <end position="107"/>
    </location>
</feature>
<keyword evidence="1" id="KW-0732">Signal</keyword>